<name>A0ACB6RIS7_9PLEO</name>
<dbReference type="EMBL" id="MU006758">
    <property type="protein sequence ID" value="KAF2621252.1"/>
    <property type="molecule type" value="Genomic_DNA"/>
</dbReference>
<sequence length="606" mass="65506">MFVVYTSADGNNVTLSPRSSSGYSMPTLNSNTQVELLEGSGVSNGIMTANVKCSNCNSWSGGTADFKASSGNWIYAYQSSGGALNSNDQSASIRQHNQHDSFSWDYTNAKGGSSVNPLVNAAPAGTGTGSGTGSGGSTRQNLPYCDDTSSGTGGFTSIGSGGGGSSQRRTMLITHGVLASLAFVILFPAGAIAIRLASFPGVVWFHAAFQVFAYLVYIAAFGLGVYIASGMEMLDHYHPIIGIVVFILVFLQPILGFMHHALFKKYQSRTLWSYLHIWVGRIAVTLGIINGGLGLQWADSMNMSSRGGIIAYAVIAVAVWLAWVAAMVIGERRRARKLADAPPKYAQRERGGSRRRSTTGDDTDSSDDIQLVNSRMHGHYAPKNQADSKSSAALCQVFDSIFYDVPMSRVKFNANTEYAYLQNFKVLQNTFAKHQIDKPIRVESLVKCKMQDNLEFLQFVKQYWDQHFPGHEYDPVARRGAKAVVGGGAPAPRATPAAARRAPAASNTAAPRTRTPLAASGGAASAALREENTQLKETVSGLERERDFYFSKLRDIELLIQQAMEADPELEKDEGLLKQIQNILYSTEEGFEIPAEGAEGAEEETF</sequence>
<keyword evidence="2" id="KW-1185">Reference proteome</keyword>
<evidence type="ECO:0000313" key="1">
    <source>
        <dbReference type="EMBL" id="KAF2621252.1"/>
    </source>
</evidence>
<gene>
    <name evidence="1" type="ORF">BU25DRAFT_435636</name>
</gene>
<evidence type="ECO:0000313" key="2">
    <source>
        <dbReference type="Proteomes" id="UP000799754"/>
    </source>
</evidence>
<dbReference type="Proteomes" id="UP000799754">
    <property type="component" value="Unassembled WGS sequence"/>
</dbReference>
<comment type="caution">
    <text evidence="1">The sequence shown here is derived from an EMBL/GenBank/DDBJ whole genome shotgun (WGS) entry which is preliminary data.</text>
</comment>
<protein>
    <submittedName>
        <fullName evidence="1">Iron reductase domain protein</fullName>
    </submittedName>
</protein>
<reference evidence="1" key="1">
    <citation type="journal article" date="2020" name="Stud. Mycol.">
        <title>101 Dothideomycetes genomes: a test case for predicting lifestyles and emergence of pathogens.</title>
        <authorList>
            <person name="Haridas S."/>
            <person name="Albert R."/>
            <person name="Binder M."/>
            <person name="Bloem J."/>
            <person name="Labutti K."/>
            <person name="Salamov A."/>
            <person name="Andreopoulos B."/>
            <person name="Baker S."/>
            <person name="Barry K."/>
            <person name="Bills G."/>
            <person name="Bluhm B."/>
            <person name="Cannon C."/>
            <person name="Castanera R."/>
            <person name="Culley D."/>
            <person name="Daum C."/>
            <person name="Ezra D."/>
            <person name="Gonzalez J."/>
            <person name="Henrissat B."/>
            <person name="Kuo A."/>
            <person name="Liang C."/>
            <person name="Lipzen A."/>
            <person name="Lutzoni F."/>
            <person name="Magnuson J."/>
            <person name="Mondo S."/>
            <person name="Nolan M."/>
            <person name="Ohm R."/>
            <person name="Pangilinan J."/>
            <person name="Park H.-J."/>
            <person name="Ramirez L."/>
            <person name="Alfaro M."/>
            <person name="Sun H."/>
            <person name="Tritt A."/>
            <person name="Yoshinaga Y."/>
            <person name="Zwiers L.-H."/>
            <person name="Turgeon B."/>
            <person name="Goodwin S."/>
            <person name="Spatafora J."/>
            <person name="Crous P."/>
            <person name="Grigoriev I."/>
        </authorList>
    </citation>
    <scope>NUCLEOTIDE SEQUENCE</scope>
    <source>
        <strain evidence="1">CBS 525.71</strain>
    </source>
</reference>
<accession>A0ACB6RIS7</accession>
<proteinExistence type="predicted"/>
<organism evidence="1 2">
    <name type="scientific">Macroventuria anomochaeta</name>
    <dbReference type="NCBI Taxonomy" id="301207"/>
    <lineage>
        <taxon>Eukaryota</taxon>
        <taxon>Fungi</taxon>
        <taxon>Dikarya</taxon>
        <taxon>Ascomycota</taxon>
        <taxon>Pezizomycotina</taxon>
        <taxon>Dothideomycetes</taxon>
        <taxon>Pleosporomycetidae</taxon>
        <taxon>Pleosporales</taxon>
        <taxon>Pleosporineae</taxon>
        <taxon>Didymellaceae</taxon>
        <taxon>Macroventuria</taxon>
    </lineage>
</organism>